<keyword evidence="5" id="KW-0249">Electron transport</keyword>
<keyword evidence="1" id="KW-0813">Transport</keyword>
<keyword evidence="4" id="KW-0677">Repeat</keyword>
<dbReference type="PROSITE" id="PS00198">
    <property type="entry name" value="4FE4S_FER_1"/>
    <property type="match status" value="1"/>
</dbReference>
<dbReference type="EMBL" id="JAPHEH010000001">
    <property type="protein sequence ID" value="MDG4475639.1"/>
    <property type="molecule type" value="Genomic_DNA"/>
</dbReference>
<comment type="caution">
    <text evidence="10">The sequence shown here is derived from an EMBL/GenBank/DDBJ whole genome shotgun (WGS) entry which is preliminary data.</text>
</comment>
<feature type="transmembrane region" description="Helical" evidence="8">
    <location>
        <begin position="32"/>
        <end position="49"/>
    </location>
</feature>
<proteinExistence type="predicted"/>
<dbReference type="NCBIfam" id="NF007013">
    <property type="entry name" value="PRK09477.1"/>
    <property type="match status" value="1"/>
</dbReference>
<dbReference type="Pfam" id="PF12801">
    <property type="entry name" value="Fer4_5"/>
    <property type="match status" value="2"/>
</dbReference>
<keyword evidence="2" id="KW-0004">4Fe-4S</keyword>
<evidence type="ECO:0000256" key="5">
    <source>
        <dbReference type="ARBA" id="ARBA00022982"/>
    </source>
</evidence>
<sequence>MSKDTYAGTLAAAKKGWLSAHRYLLLRRASQLSMLALFLCGPLTGLWIFKGNLAASRFLDTIPLSDPFILLQSLATGTIAGSTALLGGALIATFYLLSGGRVYCAWVCPVNILTDCAAWLRLRFRLREGISLNRNTRYWMIAMVLAVTALTGSLAWELINPVTMLHRGLVFGLGLAWTIPLGIFAFDLLVSKRGWCGHLCPVGAFYSLLGRFSLLRVRAERREHCSNCLDCYAVCPEPQVISPALKGENGRGPVITGANCTNCGRCIDICAERVFSFGRRF</sequence>
<dbReference type="PANTHER" id="PTHR30176:SF3">
    <property type="entry name" value="FERREDOXIN-TYPE PROTEIN NAPH"/>
    <property type="match status" value="1"/>
</dbReference>
<evidence type="ECO:0000256" key="7">
    <source>
        <dbReference type="ARBA" id="ARBA00023014"/>
    </source>
</evidence>
<evidence type="ECO:0000256" key="2">
    <source>
        <dbReference type="ARBA" id="ARBA00022485"/>
    </source>
</evidence>
<evidence type="ECO:0000256" key="6">
    <source>
        <dbReference type="ARBA" id="ARBA00023004"/>
    </source>
</evidence>
<dbReference type="InterPro" id="IPR011886">
    <property type="entry name" value="NapH_MauN"/>
</dbReference>
<keyword evidence="11" id="KW-1185">Reference proteome</keyword>
<evidence type="ECO:0000259" key="9">
    <source>
        <dbReference type="PROSITE" id="PS51379"/>
    </source>
</evidence>
<dbReference type="SUPFAM" id="SSF54862">
    <property type="entry name" value="4Fe-4S ferredoxins"/>
    <property type="match status" value="1"/>
</dbReference>
<evidence type="ECO:0000313" key="11">
    <source>
        <dbReference type="Proteomes" id="UP001154240"/>
    </source>
</evidence>
<dbReference type="GO" id="GO:0046872">
    <property type="term" value="F:metal ion binding"/>
    <property type="evidence" value="ECO:0007669"/>
    <property type="project" value="UniProtKB-KW"/>
</dbReference>
<feature type="domain" description="4Fe-4S ferredoxin-type" evidence="9">
    <location>
        <begin position="251"/>
        <end position="280"/>
    </location>
</feature>
<dbReference type="AlphaFoldDB" id="A0A9X4MIS5"/>
<dbReference type="Proteomes" id="UP001154240">
    <property type="component" value="Unassembled WGS sequence"/>
</dbReference>
<reference evidence="10" key="1">
    <citation type="journal article" date="2022" name="bioRxiv">
        <title>Thiovibrio frasassiensisgen. nov., sp. nov., an autotrophic, elemental sulfur disproportionating bacterium isolated from sulfidic karst sediment, and proposal of Thiovibrionaceae fam. nov.</title>
        <authorList>
            <person name="Aronson H."/>
            <person name="Thomas C."/>
            <person name="Bhattacharyya M."/>
            <person name="Eckstein S."/>
            <person name="Jensen S."/>
            <person name="Barco R."/>
            <person name="Macalady J."/>
            <person name="Amend J."/>
        </authorList>
    </citation>
    <scope>NUCLEOTIDE SEQUENCE</scope>
    <source>
        <strain evidence="10">RS19-109</strain>
    </source>
</reference>
<reference evidence="10" key="2">
    <citation type="submission" date="2022-10" db="EMBL/GenBank/DDBJ databases">
        <authorList>
            <person name="Aronson H.S."/>
        </authorList>
    </citation>
    <scope>NUCLEOTIDE SEQUENCE</scope>
    <source>
        <strain evidence="10">RS19-109</strain>
    </source>
</reference>
<dbReference type="InterPro" id="IPR017900">
    <property type="entry name" value="4Fe4S_Fe_S_CS"/>
</dbReference>
<protein>
    <submittedName>
        <fullName evidence="10">Quinol dehydrogenase ferredoxin subunit NapH</fullName>
    </submittedName>
</protein>
<evidence type="ECO:0000256" key="4">
    <source>
        <dbReference type="ARBA" id="ARBA00022737"/>
    </source>
</evidence>
<feature type="transmembrane region" description="Helical" evidence="8">
    <location>
        <begin position="138"/>
        <end position="156"/>
    </location>
</feature>
<name>A0A9X4MIS5_9BACT</name>
<dbReference type="Pfam" id="PF13237">
    <property type="entry name" value="Fer4_10"/>
    <property type="match status" value="1"/>
</dbReference>
<dbReference type="InterPro" id="IPR017896">
    <property type="entry name" value="4Fe4S_Fe-S-bd"/>
</dbReference>
<feature type="transmembrane region" description="Helical" evidence="8">
    <location>
        <begin position="168"/>
        <end position="189"/>
    </location>
</feature>
<dbReference type="NCBIfam" id="TIGR02163">
    <property type="entry name" value="napH"/>
    <property type="match status" value="1"/>
</dbReference>
<keyword evidence="8" id="KW-0472">Membrane</keyword>
<dbReference type="GO" id="GO:0005886">
    <property type="term" value="C:plasma membrane"/>
    <property type="evidence" value="ECO:0007669"/>
    <property type="project" value="TreeGrafter"/>
</dbReference>
<dbReference type="InterPro" id="IPR051684">
    <property type="entry name" value="Electron_Trans/Redox"/>
</dbReference>
<dbReference type="PROSITE" id="PS51379">
    <property type="entry name" value="4FE4S_FER_2"/>
    <property type="match status" value="2"/>
</dbReference>
<evidence type="ECO:0000256" key="3">
    <source>
        <dbReference type="ARBA" id="ARBA00022723"/>
    </source>
</evidence>
<keyword evidence="6" id="KW-0408">Iron</keyword>
<gene>
    <name evidence="10" type="primary">napH</name>
    <name evidence="10" type="ORF">OLX77_05625</name>
</gene>
<evidence type="ECO:0000256" key="8">
    <source>
        <dbReference type="SAM" id="Phobius"/>
    </source>
</evidence>
<dbReference type="GO" id="GO:0051539">
    <property type="term" value="F:4 iron, 4 sulfur cluster binding"/>
    <property type="evidence" value="ECO:0007669"/>
    <property type="project" value="UniProtKB-KW"/>
</dbReference>
<keyword evidence="8" id="KW-0812">Transmembrane</keyword>
<keyword evidence="3" id="KW-0479">Metal-binding</keyword>
<keyword evidence="8" id="KW-1133">Transmembrane helix</keyword>
<dbReference type="RefSeq" id="WP_307632612.1">
    <property type="nucleotide sequence ID" value="NZ_JAPHEH010000001.1"/>
</dbReference>
<keyword evidence="7" id="KW-0411">Iron-sulfur</keyword>
<feature type="transmembrane region" description="Helical" evidence="8">
    <location>
        <begin position="69"/>
        <end position="96"/>
    </location>
</feature>
<dbReference type="PANTHER" id="PTHR30176">
    <property type="entry name" value="FERREDOXIN-TYPE PROTEIN NAPH"/>
    <property type="match status" value="1"/>
</dbReference>
<feature type="domain" description="4Fe-4S ferredoxin-type" evidence="9">
    <location>
        <begin position="215"/>
        <end position="246"/>
    </location>
</feature>
<evidence type="ECO:0000256" key="1">
    <source>
        <dbReference type="ARBA" id="ARBA00022448"/>
    </source>
</evidence>
<organism evidence="10 11">
    <name type="scientific">Thiovibrio frasassiensis</name>
    <dbReference type="NCBI Taxonomy" id="2984131"/>
    <lineage>
        <taxon>Bacteria</taxon>
        <taxon>Pseudomonadati</taxon>
        <taxon>Thermodesulfobacteriota</taxon>
        <taxon>Desulfobulbia</taxon>
        <taxon>Desulfobulbales</taxon>
        <taxon>Thiovibrionaceae</taxon>
        <taxon>Thiovibrio</taxon>
    </lineage>
</organism>
<evidence type="ECO:0000313" key="10">
    <source>
        <dbReference type="EMBL" id="MDG4475639.1"/>
    </source>
</evidence>
<dbReference type="Gene3D" id="3.30.70.20">
    <property type="match status" value="1"/>
</dbReference>
<accession>A0A9X4MIS5</accession>